<proteinExistence type="predicted"/>
<reference evidence="1 2" key="1">
    <citation type="submission" date="2014-05" db="EMBL/GenBank/DDBJ databases">
        <title>Genome Sequence of Flavobacterium sp. EM1321.</title>
        <authorList>
            <person name="Shin S.-K."/>
            <person name="Yi H."/>
        </authorList>
    </citation>
    <scope>NUCLEOTIDE SEQUENCE [LARGE SCALE GENOMIC DNA]</scope>
    <source>
        <strain evidence="1 2">EM1321</strain>
    </source>
</reference>
<evidence type="ECO:0000313" key="2">
    <source>
        <dbReference type="Proteomes" id="UP000027064"/>
    </source>
</evidence>
<dbReference type="EMBL" id="JNCA01000009">
    <property type="protein sequence ID" value="KDN55854.1"/>
    <property type="molecule type" value="Genomic_DNA"/>
</dbReference>
<dbReference type="OrthoDB" id="1354186at2"/>
<evidence type="ECO:0000313" key="1">
    <source>
        <dbReference type="EMBL" id="KDN55854.1"/>
    </source>
</evidence>
<dbReference type="PATRIC" id="fig|1492738.3.peg.1037"/>
<dbReference type="AlphaFoldDB" id="A0A066WY81"/>
<protein>
    <submittedName>
        <fullName evidence="1">Uncharacterized protein</fullName>
    </submittedName>
</protein>
<keyword evidence="2" id="KW-1185">Reference proteome</keyword>
<gene>
    <name evidence="1" type="ORF">FEM21_10450</name>
</gene>
<dbReference type="eggNOG" id="ENOG5033Y31">
    <property type="taxonomic scope" value="Bacteria"/>
</dbReference>
<name>A0A066WY81_9FLAO</name>
<dbReference type="Proteomes" id="UP000027064">
    <property type="component" value="Unassembled WGS sequence"/>
</dbReference>
<dbReference type="RefSeq" id="WP_035658614.1">
    <property type="nucleotide sequence ID" value="NZ_JNCA01000009.1"/>
</dbReference>
<sequence length="167" mass="19150">MKFKSLIFKVPEPKLKIIKSLSIYISEKHSEIILAPLSKEIKAGYTFEQENCEVINLNSSLEIIGESVKRNFNKFDIKENKTVTGKISDWPALKASKEKTKVGFEKNYIPLRVSGITEYNSSFEIETILNYPIKIELTTTISAHCENSELGQRILKIYNSDICERKK</sequence>
<comment type="caution">
    <text evidence="1">The sequence shown here is derived from an EMBL/GenBank/DDBJ whole genome shotgun (WGS) entry which is preliminary data.</text>
</comment>
<organism evidence="1 2">
    <name type="scientific">Flavobacterium seoulense</name>
    <dbReference type="NCBI Taxonomy" id="1492738"/>
    <lineage>
        <taxon>Bacteria</taxon>
        <taxon>Pseudomonadati</taxon>
        <taxon>Bacteroidota</taxon>
        <taxon>Flavobacteriia</taxon>
        <taxon>Flavobacteriales</taxon>
        <taxon>Flavobacteriaceae</taxon>
        <taxon>Flavobacterium</taxon>
    </lineage>
</organism>
<accession>A0A066WY81</accession>